<evidence type="ECO:0000313" key="5">
    <source>
        <dbReference type="EMBL" id="MDT0302162.1"/>
    </source>
</evidence>
<organism evidence="5 6">
    <name type="scientific">Streptomonospora wellingtoniae</name>
    <dbReference type="NCBI Taxonomy" id="3075544"/>
    <lineage>
        <taxon>Bacteria</taxon>
        <taxon>Bacillati</taxon>
        <taxon>Actinomycetota</taxon>
        <taxon>Actinomycetes</taxon>
        <taxon>Streptosporangiales</taxon>
        <taxon>Nocardiopsidaceae</taxon>
        <taxon>Streptomonospora</taxon>
    </lineage>
</organism>
<dbReference type="EMBL" id="JAVREK010000006">
    <property type="protein sequence ID" value="MDT0302162.1"/>
    <property type="molecule type" value="Genomic_DNA"/>
</dbReference>
<proteinExistence type="inferred from homology"/>
<dbReference type="Pfam" id="PF13302">
    <property type="entry name" value="Acetyltransf_3"/>
    <property type="match status" value="1"/>
</dbReference>
<evidence type="ECO:0000256" key="3">
    <source>
        <dbReference type="ARBA" id="ARBA00038502"/>
    </source>
</evidence>
<dbReference type="PROSITE" id="PS51186">
    <property type="entry name" value="GNAT"/>
    <property type="match status" value="1"/>
</dbReference>
<name>A0ABU2KSA6_9ACTN</name>
<evidence type="ECO:0000256" key="2">
    <source>
        <dbReference type="ARBA" id="ARBA00023315"/>
    </source>
</evidence>
<dbReference type="Proteomes" id="UP001183226">
    <property type="component" value="Unassembled WGS sequence"/>
</dbReference>
<dbReference type="RefSeq" id="WP_311544645.1">
    <property type="nucleotide sequence ID" value="NZ_JAVREK010000006.1"/>
</dbReference>
<protein>
    <submittedName>
        <fullName evidence="5">GNAT family protein</fullName>
        <ecNumber evidence="5">2.-.-.-</ecNumber>
    </submittedName>
</protein>
<dbReference type="PANTHER" id="PTHR43792:SF8">
    <property type="entry name" value="[RIBOSOMAL PROTEIN US5]-ALANINE N-ACETYLTRANSFERASE"/>
    <property type="match status" value="1"/>
</dbReference>
<keyword evidence="2" id="KW-0012">Acyltransferase</keyword>
<gene>
    <name evidence="5" type="ORF">RM446_08565</name>
</gene>
<feature type="domain" description="N-acetyltransferase" evidence="4">
    <location>
        <begin position="2"/>
        <end position="167"/>
    </location>
</feature>
<evidence type="ECO:0000259" key="4">
    <source>
        <dbReference type="PROSITE" id="PS51186"/>
    </source>
</evidence>
<evidence type="ECO:0000313" key="6">
    <source>
        <dbReference type="Proteomes" id="UP001183226"/>
    </source>
</evidence>
<dbReference type="InterPro" id="IPR016181">
    <property type="entry name" value="Acyl_CoA_acyltransferase"/>
</dbReference>
<dbReference type="PANTHER" id="PTHR43792">
    <property type="entry name" value="GNAT FAMILY, PUTATIVE (AFU_ORTHOLOGUE AFUA_3G00765)-RELATED-RELATED"/>
    <property type="match status" value="1"/>
</dbReference>
<evidence type="ECO:0000256" key="1">
    <source>
        <dbReference type="ARBA" id="ARBA00022679"/>
    </source>
</evidence>
<dbReference type="Gene3D" id="3.40.630.30">
    <property type="match status" value="1"/>
</dbReference>
<dbReference type="SUPFAM" id="SSF55729">
    <property type="entry name" value="Acyl-CoA N-acyltransferases (Nat)"/>
    <property type="match status" value="1"/>
</dbReference>
<reference evidence="6" key="1">
    <citation type="submission" date="2023-07" db="EMBL/GenBank/DDBJ databases">
        <title>30 novel species of actinomycetes from the DSMZ collection.</title>
        <authorList>
            <person name="Nouioui I."/>
        </authorList>
    </citation>
    <scope>NUCLEOTIDE SEQUENCE [LARGE SCALE GENOMIC DNA]</scope>
    <source>
        <strain evidence="6">DSM 45055</strain>
    </source>
</reference>
<keyword evidence="6" id="KW-1185">Reference proteome</keyword>
<comment type="similarity">
    <text evidence="3">Belongs to the acetyltransferase family. RimJ subfamily.</text>
</comment>
<comment type="caution">
    <text evidence="5">The sequence shown here is derived from an EMBL/GenBank/DDBJ whole genome shotgun (WGS) entry which is preliminary data.</text>
</comment>
<dbReference type="EC" id="2.-.-.-" evidence="5"/>
<dbReference type="GO" id="GO:0016740">
    <property type="term" value="F:transferase activity"/>
    <property type="evidence" value="ECO:0007669"/>
    <property type="project" value="UniProtKB-KW"/>
</dbReference>
<sequence>MPATRLLAAEDAPELAELLQRNRAFLAPWEPVRDDSYFTADVQRARLEYALTQHAAGRLLPLAVLDDTGRIAGQVTVNDIVRGAFQSAPIGYWVAEAHNGRGLATKAVAETVQTAFADLGLHRVEAATLPHNTASQRVLLRNGFTTYGRAPQYLHIAGSWREHILYQAINPDT</sequence>
<keyword evidence="1 5" id="KW-0808">Transferase</keyword>
<dbReference type="InterPro" id="IPR051531">
    <property type="entry name" value="N-acetyltransferase"/>
</dbReference>
<dbReference type="InterPro" id="IPR000182">
    <property type="entry name" value="GNAT_dom"/>
</dbReference>
<accession>A0ABU2KSA6</accession>